<proteinExistence type="predicted"/>
<organism evidence="2">
    <name type="scientific">Hosta virus X</name>
    <dbReference type="NCBI Taxonomy" id="214439"/>
    <lineage>
        <taxon>Viruses</taxon>
        <taxon>Riboviria</taxon>
        <taxon>Orthornavirae</taxon>
        <taxon>Kitrinoviricota</taxon>
        <taxon>Alsuviricetes</taxon>
        <taxon>Tymovirales</taxon>
        <taxon>Alphaflexiviridae</taxon>
        <taxon>Potexvirus</taxon>
        <taxon>Potexvirus ecshostae</taxon>
    </lineage>
</organism>
<dbReference type="EMBL" id="FJ903433">
    <property type="protein sequence ID" value="ACY71482.1"/>
    <property type="molecule type" value="Genomic_RNA"/>
</dbReference>
<dbReference type="EMBL" id="FJ903428">
    <property type="protein sequence ID" value="ACY71477.1"/>
    <property type="molecule type" value="Genomic_RNA"/>
</dbReference>
<dbReference type="EMBL" id="FJ903416">
    <property type="protein sequence ID" value="ACY71465.1"/>
    <property type="molecule type" value="Genomic_RNA"/>
</dbReference>
<dbReference type="EMBL" id="FJ903436">
    <property type="protein sequence ID" value="ACY71485.1"/>
    <property type="molecule type" value="Genomic_RNA"/>
</dbReference>
<protein>
    <submittedName>
        <fullName evidence="12">TGBp1</fullName>
    </submittedName>
    <submittedName>
        <fullName evidence="2">Triple gene block protein 1</fullName>
    </submittedName>
</protein>
<dbReference type="EMBL" id="FJ903437">
    <property type="protein sequence ID" value="ACY71486.1"/>
    <property type="molecule type" value="Genomic_RNA"/>
</dbReference>
<dbReference type="InterPro" id="IPR027351">
    <property type="entry name" value="(+)RNA_virus_helicase_core_dom"/>
</dbReference>
<evidence type="ECO:0000313" key="6">
    <source>
        <dbReference type="EMBL" id="ACY71482.1"/>
    </source>
</evidence>
<evidence type="ECO:0000313" key="5">
    <source>
        <dbReference type="EMBL" id="ACY71477.1"/>
    </source>
</evidence>
<evidence type="ECO:0000313" key="8">
    <source>
        <dbReference type="EMBL" id="ACY71486.1"/>
    </source>
</evidence>
<dbReference type="Pfam" id="PF01443">
    <property type="entry name" value="Viral_helicase1"/>
    <property type="match status" value="1"/>
</dbReference>
<dbReference type="EMBL" id="FJ903419">
    <property type="protein sequence ID" value="ACY71468.1"/>
    <property type="molecule type" value="Genomic_RNA"/>
</dbReference>
<dbReference type="EMBL" id="FJ903420">
    <property type="protein sequence ID" value="ACY71469.1"/>
    <property type="molecule type" value="Genomic_RNA"/>
</dbReference>
<evidence type="ECO:0000259" key="1">
    <source>
        <dbReference type="PROSITE" id="PS51657"/>
    </source>
</evidence>
<sequence length="231" mass="25687">MATFASFLSSTRPDFERTNTPLTKPLVIHAVAGAGKTTLLRDFLRANPLTNAQTLGTPDCPTLDGAYIRPFSGPVANLVNVLDEYTAQPVTGSWDVLIADPLQHYERAKLPHYICKRSHRLCPATARLLRKLGLDIHSYREDESEISFSDIFSGQLEGTVLPLTPLCKDLLERHSCPFKCPSEFIGEQDDTITVVSEIPLSKHPDKTALYRALTRHTRRLNVLAPPPYPTP</sequence>
<evidence type="ECO:0000313" key="7">
    <source>
        <dbReference type="EMBL" id="ACY71485.1"/>
    </source>
</evidence>
<evidence type="ECO:0000313" key="2">
    <source>
        <dbReference type="EMBL" id="ACY71465.1"/>
    </source>
</evidence>
<dbReference type="PROSITE" id="PS51657">
    <property type="entry name" value="PSRV_HELICASE"/>
    <property type="match status" value="1"/>
</dbReference>
<evidence type="ECO:0000313" key="12">
    <source>
        <dbReference type="EMBL" id="AFM77887.1"/>
    </source>
</evidence>
<dbReference type="EMBL" id="FJ903442">
    <property type="protein sequence ID" value="ACY71491.1"/>
    <property type="molecule type" value="Genomic_RNA"/>
</dbReference>
<evidence type="ECO:0000313" key="3">
    <source>
        <dbReference type="EMBL" id="ACY71468.1"/>
    </source>
</evidence>
<evidence type="ECO:0000313" key="11">
    <source>
        <dbReference type="EMBL" id="ACY71491.1"/>
    </source>
</evidence>
<feature type="domain" description="(+)RNA virus helicase C-terminal" evidence="1">
    <location>
        <begin position="1"/>
        <end position="231"/>
    </location>
</feature>
<reference evidence="12" key="2">
    <citation type="journal article" date="2012" name="Phytopathology">
        <title>Biological and molecular characterization of a U.S. isolate of Hosta virus X.</title>
        <authorList>
            <person name="De La Torre C.M."/>
            <person name="Qu F."/>
            <person name="Redinbaugh M.G."/>
            <person name="Lewandowski D.J."/>
        </authorList>
    </citation>
    <scope>NUCLEOTIDE SEQUENCE</scope>
    <source>
        <strain evidence="12">HVX-37</strain>
    </source>
</reference>
<dbReference type="EMBL" id="JQ911698">
    <property type="protein sequence ID" value="AFM77887.1"/>
    <property type="molecule type" value="Genomic_RNA"/>
</dbReference>
<evidence type="ECO:0000313" key="10">
    <source>
        <dbReference type="EMBL" id="ACY71489.1"/>
    </source>
</evidence>
<gene>
    <name evidence="2" type="primary">TGB1</name>
    <name evidence="12" type="synonym">TGBp1</name>
</gene>
<evidence type="ECO:0000313" key="9">
    <source>
        <dbReference type="EMBL" id="ACY71488.1"/>
    </source>
</evidence>
<reference evidence="2" key="1">
    <citation type="journal article" date="2009" name="Arch. Virol.">
        <title>Genetic variability and phylogenetic analysis of hosta virus X.</title>
        <authorList>
            <person name="Fajolu O.L."/>
            <person name="Wen R.H."/>
            <person name="Windham A.S."/>
            <person name="Windham M.T."/>
            <person name="Moulton J.K."/>
            <person name="Hajimorad M.R."/>
        </authorList>
    </citation>
    <scope>NUCLEOTIDE SEQUENCE</scope>
    <source>
        <strain evidence="6">TnFr2</strain>
        <strain evidence="3">TnFr3</strain>
        <strain evidence="9">TnJa13</strain>
        <strain evidence="10">TnJa14</strain>
        <strain evidence="8">TnJa16</strain>
        <strain evidence="2">TnJa7</strain>
        <strain evidence="4">TnJn1</strain>
        <strain evidence="5">TnKn2</strain>
        <strain evidence="7">TnMp3</strain>
        <strain evidence="11">TnMp4</strain>
    </source>
</reference>
<dbReference type="EMBL" id="FJ903439">
    <property type="protein sequence ID" value="ACY71488.1"/>
    <property type="molecule type" value="Genomic_RNA"/>
</dbReference>
<dbReference type="EMBL" id="FJ903440">
    <property type="protein sequence ID" value="ACY71489.1"/>
    <property type="molecule type" value="Genomic_RNA"/>
</dbReference>
<accession>D1GFI6</accession>
<evidence type="ECO:0000313" key="4">
    <source>
        <dbReference type="EMBL" id="ACY71469.1"/>
    </source>
</evidence>
<name>D1GFI6_9VIRU</name>
<dbReference type="GO" id="GO:0005524">
    <property type="term" value="F:ATP binding"/>
    <property type="evidence" value="ECO:0007669"/>
    <property type="project" value="InterPro"/>
</dbReference>